<dbReference type="SMART" id="SM00291">
    <property type="entry name" value="ZnF_ZZ"/>
    <property type="match status" value="1"/>
</dbReference>
<dbReference type="InterPro" id="IPR052260">
    <property type="entry name" value="Autophagy_Rcpt_SigReg"/>
</dbReference>
<evidence type="ECO:0000256" key="2">
    <source>
        <dbReference type="ARBA" id="ARBA00022771"/>
    </source>
</evidence>
<dbReference type="AlphaFoldDB" id="A0A8K0KY03"/>
<dbReference type="InterPro" id="IPR000433">
    <property type="entry name" value="Znf_ZZ"/>
</dbReference>
<accession>A0A8K0KY03</accession>
<dbReference type="PANTHER" id="PTHR15090:SF8">
    <property type="entry name" value="ZZ-TYPE ZINC FINGER-CONTAINING PROTEIN"/>
    <property type="match status" value="1"/>
</dbReference>
<keyword evidence="1" id="KW-0479">Metal-binding</keyword>
<dbReference type="SMART" id="SM00054">
    <property type="entry name" value="EFh"/>
    <property type="match status" value="2"/>
</dbReference>
<dbReference type="SUPFAM" id="SSF47473">
    <property type="entry name" value="EF-hand"/>
    <property type="match status" value="1"/>
</dbReference>
<evidence type="ECO:0000256" key="5">
    <source>
        <dbReference type="PROSITE-ProRule" id="PRU00228"/>
    </source>
</evidence>
<dbReference type="PROSITE" id="PS50222">
    <property type="entry name" value="EF_HAND_2"/>
    <property type="match status" value="2"/>
</dbReference>
<evidence type="ECO:0000256" key="1">
    <source>
        <dbReference type="ARBA" id="ARBA00022723"/>
    </source>
</evidence>
<evidence type="ECO:0000256" key="3">
    <source>
        <dbReference type="ARBA" id="ARBA00022833"/>
    </source>
</evidence>
<feature type="domain" description="EF-hand" evidence="8">
    <location>
        <begin position="397"/>
        <end position="427"/>
    </location>
</feature>
<feature type="compositionally biased region" description="Low complexity" evidence="6">
    <location>
        <begin position="1054"/>
        <end position="1063"/>
    </location>
</feature>
<dbReference type="Proteomes" id="UP000809789">
    <property type="component" value="Unassembled WGS sequence"/>
</dbReference>
<dbReference type="CDD" id="cd02340">
    <property type="entry name" value="ZZ_NBR1_like"/>
    <property type="match status" value="1"/>
</dbReference>
<evidence type="ECO:0000256" key="4">
    <source>
        <dbReference type="ARBA" id="ARBA00022837"/>
    </source>
</evidence>
<dbReference type="EMBL" id="JAESVG020000008">
    <property type="protein sequence ID" value="KAG8625462.1"/>
    <property type="molecule type" value="Genomic_DNA"/>
</dbReference>
<dbReference type="InterPro" id="IPR011992">
    <property type="entry name" value="EF-hand-dom_pair"/>
</dbReference>
<dbReference type="Gene3D" id="1.10.238.10">
    <property type="entry name" value="EF-hand"/>
    <property type="match status" value="1"/>
</dbReference>
<comment type="caution">
    <text evidence="9">The sequence shown here is derived from an EMBL/GenBank/DDBJ whole genome shotgun (WGS) entry which is preliminary data.</text>
</comment>
<name>A0A8K0KY03_9PEZI</name>
<feature type="compositionally biased region" description="Polar residues" evidence="6">
    <location>
        <begin position="894"/>
        <end position="915"/>
    </location>
</feature>
<feature type="compositionally biased region" description="Basic and acidic residues" evidence="6">
    <location>
        <begin position="960"/>
        <end position="971"/>
    </location>
</feature>
<keyword evidence="2 5" id="KW-0863">Zinc-finger</keyword>
<dbReference type="PROSITE" id="PS50135">
    <property type="entry name" value="ZF_ZZ_2"/>
    <property type="match status" value="1"/>
</dbReference>
<feature type="region of interest" description="Disordered" evidence="6">
    <location>
        <begin position="726"/>
        <end position="829"/>
    </location>
</feature>
<reference evidence="9" key="1">
    <citation type="submission" date="2021-07" db="EMBL/GenBank/DDBJ databases">
        <title>Elsinoe batatas strain:CRI-CJ2 Genome sequencing and assembly.</title>
        <authorList>
            <person name="Huang L."/>
        </authorList>
    </citation>
    <scope>NUCLEOTIDE SEQUENCE</scope>
    <source>
        <strain evidence="9">CRI-CJ2</strain>
    </source>
</reference>
<dbReference type="InterPro" id="IPR043145">
    <property type="entry name" value="Znf_ZZ_sf"/>
</dbReference>
<keyword evidence="3" id="KW-0862">Zinc</keyword>
<gene>
    <name evidence="9" type="ORF">KVT40_007213</name>
</gene>
<dbReference type="CDD" id="cd00051">
    <property type="entry name" value="EFh"/>
    <property type="match status" value="1"/>
</dbReference>
<dbReference type="OrthoDB" id="2122982at2759"/>
<dbReference type="GO" id="GO:0005509">
    <property type="term" value="F:calcium ion binding"/>
    <property type="evidence" value="ECO:0007669"/>
    <property type="project" value="InterPro"/>
</dbReference>
<evidence type="ECO:0000259" key="7">
    <source>
        <dbReference type="PROSITE" id="PS50135"/>
    </source>
</evidence>
<evidence type="ECO:0000313" key="9">
    <source>
        <dbReference type="EMBL" id="KAG8625462.1"/>
    </source>
</evidence>
<dbReference type="Pfam" id="PF00569">
    <property type="entry name" value="ZZ"/>
    <property type="match status" value="1"/>
</dbReference>
<feature type="compositionally biased region" description="Basic and acidic residues" evidence="6">
    <location>
        <begin position="1037"/>
        <end position="1053"/>
    </location>
</feature>
<keyword evidence="10" id="KW-1185">Reference proteome</keyword>
<feature type="compositionally biased region" description="Low complexity" evidence="6">
    <location>
        <begin position="757"/>
        <end position="786"/>
    </location>
</feature>
<feature type="domain" description="EF-hand" evidence="8">
    <location>
        <begin position="428"/>
        <end position="463"/>
    </location>
</feature>
<dbReference type="SUPFAM" id="SSF57850">
    <property type="entry name" value="RING/U-box"/>
    <property type="match status" value="1"/>
</dbReference>
<evidence type="ECO:0000256" key="6">
    <source>
        <dbReference type="SAM" id="MobiDB-lite"/>
    </source>
</evidence>
<feature type="region of interest" description="Disordered" evidence="6">
    <location>
        <begin position="845"/>
        <end position="1073"/>
    </location>
</feature>
<dbReference type="PROSITE" id="PS01357">
    <property type="entry name" value="ZF_ZZ_1"/>
    <property type="match status" value="1"/>
</dbReference>
<keyword evidence="4" id="KW-0106">Calcium</keyword>
<dbReference type="GO" id="GO:0008270">
    <property type="term" value="F:zinc ion binding"/>
    <property type="evidence" value="ECO:0007669"/>
    <property type="project" value="UniProtKB-KW"/>
</dbReference>
<sequence>MSSPAATSAVTRYRPAVLVATGLAAAYGTYLVYRGLTYPETTSRSSGLHRSNAVHRLHRHRRISIVTFISYDHQDRLFPDCICAVDDRQYSFSLAEGGPSRTAVMSALQLSPPETDTVIHEMQLPALEQIFHVIVNAQLDSEVAQSMPDIRDALDARDSTALLALEEVFTIGRWTFDLHAFQAAVASWCSRNMDDSPARIRSSVVTRRTINDDAETVADSDAEEERDPGQGAKGLLYHIAEDEAKKSSYIHRGTRCDSCSQLPITGIRWHCLNCPDFDLCSACEALGQHVRTHVFAKITIPISPRAQPRAMYPVWYPGNPQAAIPVRLSEAERKEHSEKTGFDEPRIEALYDQFFCLASVFRDANGTVDYLGIDRFTFHKVFAGDRAKHPVAPNYLYDRLFDFYDENKDGQITFAEFVHGLAYLQMPAKRRSLDKVFQGYDADGDGYVNRADMIRMLRAKYIIHKEMTMDIVTIEDAQPLAFGMNYERAMRSNRTLSSMFTEAEVPQGGDRHPYNKPVDLFGDTQVVPHPMYSQSILPNGQTDIDISFWEAVFGKHGRPHLSELHPQFNDRLEARLQVRPRYTGSESYELDGTDRRGEKYLLVPVDSRDRRPIFSTRESLAEEWKEDIAHVNAKLANGRVNENRDHSDLNAVHEKGQTIVVTPEERDLGDEVLYQVIEDAINECLDDFFIEKRELSKRCVDSRADRKRWRKELDEFIKNNKVEEVAEQEAKKEDADDEEDDLFVKQDEYVDSTTLEPARSVRSASPSPEQDVGPSDSSLQQLPQSSTLNAESQEEDTRPRINQADVVSQIRATAVPTDEGSLQNMERDIRDQDLDSLLAAAGYSVADEDSTSAAPANDVSQTTDAAEEEGRDANGVASASPRQSVNVSLAAFRGTQQSSAFSERPNSAASPTNHGSFVVPDTSSSASSEANSDSESDAGEDDGDRLRELPWTPASVRSTSKGDNDHIEDNVKGVSSHLGEAKTDGPSANHAVKDSSSEIVDDSFQSRSEALATGEKADLFSETKTAPQEESSASNEVSKEANAIDDKAREDKTSTSSRRSSVSAKDPPSLEQLEEWAMLEKEDKEFMDRGGPAVLNFSEFEDIIWRDEEKGDWKKGLKGIAEGWLEFAWI</sequence>
<organism evidence="9 10">
    <name type="scientific">Elsinoe batatas</name>
    <dbReference type="NCBI Taxonomy" id="2601811"/>
    <lineage>
        <taxon>Eukaryota</taxon>
        <taxon>Fungi</taxon>
        <taxon>Dikarya</taxon>
        <taxon>Ascomycota</taxon>
        <taxon>Pezizomycotina</taxon>
        <taxon>Dothideomycetes</taxon>
        <taxon>Dothideomycetidae</taxon>
        <taxon>Myriangiales</taxon>
        <taxon>Elsinoaceae</taxon>
        <taxon>Elsinoe</taxon>
    </lineage>
</organism>
<feature type="domain" description="ZZ-type" evidence="7">
    <location>
        <begin position="251"/>
        <end position="303"/>
    </location>
</feature>
<evidence type="ECO:0000313" key="10">
    <source>
        <dbReference type="Proteomes" id="UP000809789"/>
    </source>
</evidence>
<protein>
    <submittedName>
        <fullName evidence="9">Uncharacterized protein</fullName>
    </submittedName>
</protein>
<feature type="compositionally biased region" description="Polar residues" evidence="6">
    <location>
        <begin position="1022"/>
        <end position="1036"/>
    </location>
</feature>
<dbReference type="InterPro" id="IPR002048">
    <property type="entry name" value="EF_hand_dom"/>
</dbReference>
<proteinExistence type="predicted"/>
<dbReference type="PANTHER" id="PTHR15090">
    <property type="entry name" value="SEQUESTOSOME 1-RELATED"/>
    <property type="match status" value="1"/>
</dbReference>
<dbReference type="InterPro" id="IPR018247">
    <property type="entry name" value="EF_Hand_1_Ca_BS"/>
</dbReference>
<dbReference type="Gene3D" id="3.30.60.90">
    <property type="match status" value="1"/>
</dbReference>
<dbReference type="Pfam" id="PF13499">
    <property type="entry name" value="EF-hand_7"/>
    <property type="match status" value="1"/>
</dbReference>
<dbReference type="PROSITE" id="PS00018">
    <property type="entry name" value="EF_HAND_1"/>
    <property type="match status" value="2"/>
</dbReference>
<feature type="compositionally biased region" description="Polar residues" evidence="6">
    <location>
        <begin position="851"/>
        <end position="864"/>
    </location>
</feature>
<feature type="compositionally biased region" description="Acidic residues" evidence="6">
    <location>
        <begin position="932"/>
        <end position="943"/>
    </location>
</feature>
<evidence type="ECO:0000259" key="8">
    <source>
        <dbReference type="PROSITE" id="PS50222"/>
    </source>
</evidence>